<evidence type="ECO:0000256" key="3">
    <source>
        <dbReference type="ARBA" id="ARBA00022692"/>
    </source>
</evidence>
<dbReference type="Proteomes" id="UP000249890">
    <property type="component" value="Chromosome"/>
</dbReference>
<keyword evidence="4 6" id="KW-1133">Transmembrane helix</keyword>
<dbReference type="Pfam" id="PF02687">
    <property type="entry name" value="FtsX"/>
    <property type="match status" value="1"/>
</dbReference>
<proteinExistence type="inferred from homology"/>
<feature type="transmembrane region" description="Helical" evidence="6">
    <location>
        <begin position="176"/>
        <end position="196"/>
    </location>
</feature>
<keyword evidence="3 6" id="KW-0812">Transmembrane</keyword>
<dbReference type="InterPro" id="IPR027022">
    <property type="entry name" value="ABC_permease_BceB-typ"/>
</dbReference>
<keyword evidence="6" id="KW-0813">Transport</keyword>
<feature type="transmembrane region" description="Helical" evidence="6">
    <location>
        <begin position="541"/>
        <end position="567"/>
    </location>
</feature>
<comment type="similarity">
    <text evidence="6">Belongs to the ABC-4 integral membrane protein family.</text>
</comment>
<dbReference type="GO" id="GO:0005886">
    <property type="term" value="C:plasma membrane"/>
    <property type="evidence" value="ECO:0007669"/>
    <property type="project" value="UniProtKB-SubCell"/>
</dbReference>
<dbReference type="InterPro" id="IPR003838">
    <property type="entry name" value="ABC3_permease_C"/>
</dbReference>
<protein>
    <recommendedName>
        <fullName evidence="7">ABC3 transporter permease C-terminal domain-containing protein</fullName>
    </recommendedName>
</protein>
<feature type="domain" description="ABC3 transporter permease C-terminal" evidence="7">
    <location>
        <begin position="86"/>
        <end position="199"/>
    </location>
</feature>
<feature type="transmembrane region" description="Helical" evidence="6">
    <location>
        <begin position="628"/>
        <end position="650"/>
    </location>
</feature>
<feature type="transmembrane region" description="Helical" evidence="6">
    <location>
        <begin position="597"/>
        <end position="616"/>
    </location>
</feature>
<evidence type="ECO:0000256" key="1">
    <source>
        <dbReference type="ARBA" id="ARBA00004651"/>
    </source>
</evidence>
<reference evidence="8 9" key="1">
    <citation type="submission" date="2017-06" db="EMBL/GenBank/DDBJ databases">
        <title>Complete genome sequence of Paenibacillus donghaensis KCTC 13049T isolated from East Sea sediment, South Korea.</title>
        <authorList>
            <person name="Jung B.K."/>
            <person name="Hong S.-J."/>
            <person name="Shin J.-H."/>
        </authorList>
    </citation>
    <scope>NUCLEOTIDE SEQUENCE [LARGE SCALE GENOMIC DNA]</scope>
    <source>
        <strain evidence="8 9">KCTC 13049</strain>
    </source>
</reference>
<accession>A0A2Z2KTW3</accession>
<gene>
    <name evidence="8" type="ORF">B9T62_20735</name>
</gene>
<feature type="transmembrane region" description="Helical" evidence="6">
    <location>
        <begin position="247"/>
        <end position="270"/>
    </location>
</feature>
<evidence type="ECO:0000313" key="8">
    <source>
        <dbReference type="EMBL" id="ASA23018.1"/>
    </source>
</evidence>
<keyword evidence="2 6" id="KW-1003">Cell membrane</keyword>
<dbReference type="InterPro" id="IPR052536">
    <property type="entry name" value="ABC-4_Integral_Memb_Prot"/>
</dbReference>
<evidence type="ECO:0000259" key="7">
    <source>
        <dbReference type="Pfam" id="PF02687"/>
    </source>
</evidence>
<evidence type="ECO:0000313" key="9">
    <source>
        <dbReference type="Proteomes" id="UP000249890"/>
    </source>
</evidence>
<sequence length="669" mass="75642">MGSEPPFWILSWRIWLLWEARRMTFSSMFWRIFKANLRRYLLYFLCSSFTIMFFFTFTSLNDNPDFQDFYKVNGMISGNLYAPLLILKVFSVFFILYAQSAFAKQRKRDYGLFMVLGMTPGNIRLLILFENSLIALGSIAAGLGAGTLFAGLFYLIVSQLVDLGQVSFSLRGESYLNTALYFLIIYAIVIAGSLLVSLRYNIVTLLKEARSADRMLLRGKLPGFFGLALIAYAVVDVNIHNPYENTVFFRTLGCCVAGVYLLLCSLGDWMEYSLSRFASRRQRHLLFSSDVKHTLGQSRLVLFMITTLAMVSLLLSSMTFFIDASSGDVARMHNPYDIAYTKVMDKNELPADAVQAIVESGPTPLQVHKELEYVDDFTMKFFLDHEINKLTGSSYQVKPGHFLNLSLYDMNDGYDYAIPEMADYTLKLAAGNRSLQSQGTVVEMLFNRLPPVINGLQVILDEADYNAIKAEMPRRIGHIQLFSFEDWKQTGTINDKLNDALDQYNQEHSKQWYDDQRQDRFVFGTQSRIVEHQDLEDGGQFAVLVMLTVSLLFLGASSAVLHFSILTRREQERLKFRKLHRLGITSAEAEGVVRGPLILLFFVPAAAGIALAVFFGERLGVPMSTGGGLQPIAIPVAVSFVYLCLQFLFYRLYAGRYARSLLAEVGIGS</sequence>
<feature type="transmembrane region" description="Helical" evidence="6">
    <location>
        <begin position="80"/>
        <end position="98"/>
    </location>
</feature>
<dbReference type="PANTHER" id="PTHR46795:SF1">
    <property type="entry name" value="ABC TRANSPORTER PERMEASE PROTEIN"/>
    <property type="match status" value="1"/>
</dbReference>
<feature type="transmembrane region" description="Helical" evidence="6">
    <location>
        <begin position="217"/>
        <end position="235"/>
    </location>
</feature>
<evidence type="ECO:0000256" key="6">
    <source>
        <dbReference type="PIRNR" id="PIRNR018968"/>
    </source>
</evidence>
<keyword evidence="9" id="KW-1185">Reference proteome</keyword>
<dbReference type="KEGG" id="pdh:B9T62_20735"/>
<evidence type="ECO:0000256" key="4">
    <source>
        <dbReference type="ARBA" id="ARBA00022989"/>
    </source>
</evidence>
<name>A0A2Z2KTW3_9BACL</name>
<keyword evidence="5 6" id="KW-0472">Membrane</keyword>
<evidence type="ECO:0000256" key="5">
    <source>
        <dbReference type="ARBA" id="ARBA00023136"/>
    </source>
</evidence>
<feature type="transmembrane region" description="Helical" evidence="6">
    <location>
        <begin position="40"/>
        <end position="60"/>
    </location>
</feature>
<dbReference type="EMBL" id="CP021780">
    <property type="protein sequence ID" value="ASA23018.1"/>
    <property type="molecule type" value="Genomic_DNA"/>
</dbReference>
<dbReference type="GO" id="GO:0055085">
    <property type="term" value="P:transmembrane transport"/>
    <property type="evidence" value="ECO:0007669"/>
    <property type="project" value="UniProtKB-UniRule"/>
</dbReference>
<evidence type="ECO:0000256" key="2">
    <source>
        <dbReference type="ARBA" id="ARBA00022475"/>
    </source>
</evidence>
<feature type="transmembrane region" description="Helical" evidence="6">
    <location>
        <begin position="133"/>
        <end position="156"/>
    </location>
</feature>
<dbReference type="AlphaFoldDB" id="A0A2Z2KTW3"/>
<dbReference type="PIRSF" id="PIRSF018968">
    <property type="entry name" value="ABC_permease_BceB"/>
    <property type="match status" value="1"/>
</dbReference>
<organism evidence="8 9">
    <name type="scientific">Paenibacillus donghaensis</name>
    <dbReference type="NCBI Taxonomy" id="414771"/>
    <lineage>
        <taxon>Bacteria</taxon>
        <taxon>Bacillati</taxon>
        <taxon>Bacillota</taxon>
        <taxon>Bacilli</taxon>
        <taxon>Bacillales</taxon>
        <taxon>Paenibacillaceae</taxon>
        <taxon>Paenibacillus</taxon>
    </lineage>
</organism>
<feature type="transmembrane region" description="Helical" evidence="6">
    <location>
        <begin position="300"/>
        <end position="322"/>
    </location>
</feature>
<comment type="subcellular location">
    <subcellularLocation>
        <location evidence="1 6">Cell membrane</location>
        <topology evidence="1 6">Multi-pass membrane protein</topology>
    </subcellularLocation>
</comment>
<dbReference type="PANTHER" id="PTHR46795">
    <property type="entry name" value="ABC TRANSPORTER PERMEASE-RELATED-RELATED"/>
    <property type="match status" value="1"/>
</dbReference>